<accession>A0ABV1WVA3</accession>
<feature type="transmembrane region" description="Helical" evidence="1">
    <location>
        <begin position="40"/>
        <end position="59"/>
    </location>
</feature>
<feature type="transmembrane region" description="Helical" evidence="1">
    <location>
        <begin position="202"/>
        <end position="220"/>
    </location>
</feature>
<keyword evidence="1" id="KW-0472">Membrane</keyword>
<feature type="transmembrane region" description="Helical" evidence="1">
    <location>
        <begin position="263"/>
        <end position="282"/>
    </location>
</feature>
<keyword evidence="1" id="KW-1133">Transmembrane helix</keyword>
<feature type="transmembrane region" description="Helical" evidence="1">
    <location>
        <begin position="90"/>
        <end position="113"/>
    </location>
</feature>
<keyword evidence="3" id="KW-1185">Reference proteome</keyword>
<comment type="caution">
    <text evidence="2">The sequence shown here is derived from an EMBL/GenBank/DDBJ whole genome shotgun (WGS) entry which is preliminary data.</text>
</comment>
<dbReference type="Proteomes" id="UP001474181">
    <property type="component" value="Unassembled WGS sequence"/>
</dbReference>
<feature type="transmembrane region" description="Helical" evidence="1">
    <location>
        <begin position="134"/>
        <end position="156"/>
    </location>
</feature>
<name>A0ABV1WVA3_9ACTN</name>
<dbReference type="EMBL" id="JBEPEK010000084">
    <property type="protein sequence ID" value="MER7180672.1"/>
    <property type="molecule type" value="Genomic_DNA"/>
</dbReference>
<evidence type="ECO:0000313" key="2">
    <source>
        <dbReference type="EMBL" id="MER7180672.1"/>
    </source>
</evidence>
<organism evidence="2 3">
    <name type="scientific">Streptomyces hyaluromycini</name>
    <dbReference type="NCBI Taxonomy" id="1377993"/>
    <lineage>
        <taxon>Bacteria</taxon>
        <taxon>Bacillati</taxon>
        <taxon>Actinomycetota</taxon>
        <taxon>Actinomycetes</taxon>
        <taxon>Kitasatosporales</taxon>
        <taxon>Streptomycetaceae</taxon>
        <taxon>Streptomyces</taxon>
    </lineage>
</organism>
<keyword evidence="1" id="KW-0812">Transmembrane</keyword>
<proteinExistence type="predicted"/>
<evidence type="ECO:0000256" key="1">
    <source>
        <dbReference type="SAM" id="Phobius"/>
    </source>
</evidence>
<feature type="transmembrane region" description="Helical" evidence="1">
    <location>
        <begin position="176"/>
        <end position="195"/>
    </location>
</feature>
<evidence type="ECO:0000313" key="3">
    <source>
        <dbReference type="Proteomes" id="UP001474181"/>
    </source>
</evidence>
<protein>
    <submittedName>
        <fullName evidence="2">ABC transporter permease</fullName>
    </submittedName>
</protein>
<sequence>MSTLPLSADGTSERAPEPRPRFSDLIAAEWIKTRSLRSTYWVLALSALAAIAVNVNAVHNDLIYIDRALSLASGSTPVRYDPLGHGLNRIAADLMGLAAASFGAITVFGEFATGMIRTTFSAVPDRRALIMAKVVLVTAITLVLGVIVSTGSFFTVNAMLASRHLGLSIHDPGCTLAVTAYALIAPVCALMGMAFGAVLRHATASITATVGMLFLVPLLFGGDRYKLLKEIGDYLPLQAAGRLAVNPNVPLGMGKYPATITGSWIALGAWALASVIVAVTVVQRRDV</sequence>
<reference evidence="2 3" key="1">
    <citation type="submission" date="2024-06" db="EMBL/GenBank/DDBJ databases">
        <title>The Natural Products Discovery Center: Release of the First 8490 Sequenced Strains for Exploring Actinobacteria Biosynthetic Diversity.</title>
        <authorList>
            <person name="Kalkreuter E."/>
            <person name="Kautsar S.A."/>
            <person name="Yang D."/>
            <person name="Bader C.D."/>
            <person name="Teijaro C.N."/>
            <person name="Fluegel L."/>
            <person name="Davis C.M."/>
            <person name="Simpson J.R."/>
            <person name="Lauterbach L."/>
            <person name="Steele A.D."/>
            <person name="Gui C."/>
            <person name="Meng S."/>
            <person name="Li G."/>
            <person name="Viehrig K."/>
            <person name="Ye F."/>
            <person name="Su P."/>
            <person name="Kiefer A.F."/>
            <person name="Nichols A."/>
            <person name="Cepeda A.J."/>
            <person name="Yan W."/>
            <person name="Fan B."/>
            <person name="Jiang Y."/>
            <person name="Adhikari A."/>
            <person name="Zheng C.-J."/>
            <person name="Schuster L."/>
            <person name="Cowan T.M."/>
            <person name="Smanski M.J."/>
            <person name="Chevrette M.G."/>
            <person name="De Carvalho L.P.S."/>
            <person name="Shen B."/>
        </authorList>
    </citation>
    <scope>NUCLEOTIDE SEQUENCE [LARGE SCALE GENOMIC DNA]</scope>
    <source>
        <strain evidence="2 3">NPDC000234</strain>
    </source>
</reference>
<gene>
    <name evidence="2" type="ORF">ABT404_14525</name>
</gene>
<dbReference type="RefSeq" id="WP_350780888.1">
    <property type="nucleotide sequence ID" value="NZ_JBEPEK010000084.1"/>
</dbReference>